<feature type="signal peptide" evidence="3">
    <location>
        <begin position="1"/>
        <end position="27"/>
    </location>
</feature>
<keyword evidence="6" id="KW-1185">Reference proteome</keyword>
<reference evidence="6" key="2">
    <citation type="journal article" date="2016" name="Sci. Rep.">
        <title>Dictyocaulus viviparus genome, variome and transcriptome elucidate lungworm biology and support future intervention.</title>
        <authorList>
            <person name="McNulty S.N."/>
            <person name="Strube C."/>
            <person name="Rosa B.A."/>
            <person name="Martin J.C."/>
            <person name="Tyagi R."/>
            <person name="Choi Y.J."/>
            <person name="Wang Q."/>
            <person name="Hallsworth Pepin K."/>
            <person name="Zhang X."/>
            <person name="Ozersky P."/>
            <person name="Wilson R.K."/>
            <person name="Sternberg P.W."/>
            <person name="Gasser R.B."/>
            <person name="Mitreva M."/>
        </authorList>
    </citation>
    <scope>NUCLEOTIDE SEQUENCE [LARGE SCALE GENOMIC DNA]</scope>
    <source>
        <strain evidence="6">HannoverDv2000</strain>
    </source>
</reference>
<name>A0A0D8Y0G1_DICVI</name>
<accession>A0A0D8Y0G1</accession>
<evidence type="ECO:0000313" key="6">
    <source>
        <dbReference type="Proteomes" id="UP000053766"/>
    </source>
</evidence>
<feature type="domain" description="TIL" evidence="4">
    <location>
        <begin position="44"/>
        <end position="96"/>
    </location>
</feature>
<sequence>MKSFSSAEVTICYWLLLNLTCLVGLEARRNRPQLEGSVSRKDECGLNEELRVCRPSCEPTCIKRNPSCSTTCGPAICRCKQGFARQFELCVSLSACRFFTAEIMGDKKKVKSKRMLLKPHLDVSAKISPTLPIPESTTNLQSSIRHPSLSRSQKKQQHLKNFICNGTCTKTKKSKAKKLHYSIGRAVDVLRSRKQAMMAKLLRHKVITIKPKSVEAVSAKQIISPVLKIVPKYEIQKVFKANRTSKIEGRGPKPPISTYPLGESKSKKAEKINKGAVSSMSSNEPIPPTPLPPSEHQTHGAPAARPLRFEPPGITPLIYFRKSRIERKQEMLRQLKLHLKRFRAI</sequence>
<dbReference type="InterPro" id="IPR002919">
    <property type="entry name" value="TIL_dom"/>
</dbReference>
<gene>
    <name evidence="5" type="ORF">DICVIV_04242</name>
</gene>
<dbReference type="Proteomes" id="UP000053766">
    <property type="component" value="Unassembled WGS sequence"/>
</dbReference>
<keyword evidence="1" id="KW-0722">Serine protease inhibitor</keyword>
<dbReference type="AlphaFoldDB" id="A0A0D8Y0G1"/>
<evidence type="ECO:0000313" key="5">
    <source>
        <dbReference type="EMBL" id="KJH49632.1"/>
    </source>
</evidence>
<keyword evidence="1" id="KW-0646">Protease inhibitor</keyword>
<protein>
    <submittedName>
        <fullName evidence="5">Trypsin Inhibitor like cysteine rich domain protein</fullName>
    </submittedName>
</protein>
<feature type="region of interest" description="Disordered" evidence="2">
    <location>
        <begin position="246"/>
        <end position="309"/>
    </location>
</feature>
<evidence type="ECO:0000256" key="2">
    <source>
        <dbReference type="SAM" id="MobiDB-lite"/>
    </source>
</evidence>
<dbReference type="EMBL" id="KN716228">
    <property type="protein sequence ID" value="KJH49632.1"/>
    <property type="molecule type" value="Genomic_DNA"/>
</dbReference>
<dbReference type="GO" id="GO:0004867">
    <property type="term" value="F:serine-type endopeptidase inhibitor activity"/>
    <property type="evidence" value="ECO:0007669"/>
    <property type="project" value="UniProtKB-KW"/>
</dbReference>
<reference evidence="5 6" key="1">
    <citation type="submission" date="2013-11" db="EMBL/GenBank/DDBJ databases">
        <title>Draft genome of the bovine lungworm Dictyocaulus viviparus.</title>
        <authorList>
            <person name="Mitreva M."/>
        </authorList>
    </citation>
    <scope>NUCLEOTIDE SEQUENCE [LARGE SCALE GENOMIC DNA]</scope>
    <source>
        <strain evidence="5 6">HannoverDv2000</strain>
    </source>
</reference>
<dbReference type="Gene3D" id="2.10.25.10">
    <property type="entry name" value="Laminin"/>
    <property type="match status" value="1"/>
</dbReference>
<dbReference type="SUPFAM" id="SSF57567">
    <property type="entry name" value="Serine protease inhibitors"/>
    <property type="match status" value="1"/>
</dbReference>
<evidence type="ECO:0000259" key="4">
    <source>
        <dbReference type="Pfam" id="PF01826"/>
    </source>
</evidence>
<evidence type="ECO:0000256" key="3">
    <source>
        <dbReference type="SAM" id="SignalP"/>
    </source>
</evidence>
<dbReference type="STRING" id="29172.A0A0D8Y0G1"/>
<feature type="compositionally biased region" description="Basic and acidic residues" evidence="2">
    <location>
        <begin position="264"/>
        <end position="273"/>
    </location>
</feature>
<dbReference type="InterPro" id="IPR036084">
    <property type="entry name" value="Ser_inhib-like_sf"/>
</dbReference>
<evidence type="ECO:0000256" key="1">
    <source>
        <dbReference type="ARBA" id="ARBA00022900"/>
    </source>
</evidence>
<feature type="chain" id="PRO_5002336359" evidence="3">
    <location>
        <begin position="28"/>
        <end position="345"/>
    </location>
</feature>
<dbReference type="CDD" id="cd19941">
    <property type="entry name" value="TIL"/>
    <property type="match status" value="1"/>
</dbReference>
<dbReference type="Pfam" id="PF01826">
    <property type="entry name" value="TIL"/>
    <property type="match status" value="1"/>
</dbReference>
<keyword evidence="3" id="KW-0732">Signal</keyword>
<proteinExistence type="predicted"/>
<dbReference type="OrthoDB" id="5868241at2759"/>
<organism evidence="5 6">
    <name type="scientific">Dictyocaulus viviparus</name>
    <name type="common">Bovine lungworm</name>
    <dbReference type="NCBI Taxonomy" id="29172"/>
    <lineage>
        <taxon>Eukaryota</taxon>
        <taxon>Metazoa</taxon>
        <taxon>Ecdysozoa</taxon>
        <taxon>Nematoda</taxon>
        <taxon>Chromadorea</taxon>
        <taxon>Rhabditida</taxon>
        <taxon>Rhabditina</taxon>
        <taxon>Rhabditomorpha</taxon>
        <taxon>Strongyloidea</taxon>
        <taxon>Metastrongylidae</taxon>
        <taxon>Dictyocaulus</taxon>
    </lineage>
</organism>